<keyword evidence="12" id="KW-0479">Metal-binding</keyword>
<dbReference type="EC" id="2.5.1.25" evidence="2"/>
<evidence type="ECO:0000256" key="5">
    <source>
        <dbReference type="ARBA" id="ARBA00022694"/>
    </source>
</evidence>
<evidence type="ECO:0000256" key="3">
    <source>
        <dbReference type="ARBA" id="ARBA00022679"/>
    </source>
</evidence>
<evidence type="ECO:0000256" key="9">
    <source>
        <dbReference type="ARBA" id="ARBA00039242"/>
    </source>
</evidence>
<comment type="catalytic activity">
    <reaction evidence="11">
        <text>a uridine in tRNA + S-adenosyl-L-methionine = a 3-[(3S)-3-amino-3-carboxypropyl]uridine in tRNA + S-methyl-5'-thioadenosine + H(+)</text>
        <dbReference type="Rhea" id="RHEA:62432"/>
        <dbReference type="Rhea" id="RHEA-COMP:13339"/>
        <dbReference type="Rhea" id="RHEA-COMP:16092"/>
        <dbReference type="ChEBI" id="CHEBI:15378"/>
        <dbReference type="ChEBI" id="CHEBI:17509"/>
        <dbReference type="ChEBI" id="CHEBI:59789"/>
        <dbReference type="ChEBI" id="CHEBI:65315"/>
        <dbReference type="ChEBI" id="CHEBI:82930"/>
        <dbReference type="EC" id="2.5.1.25"/>
    </reaction>
</comment>
<keyword evidence="3" id="KW-0808">Transferase</keyword>
<dbReference type="AlphaFoldDB" id="A0A024UII8"/>
<dbReference type="InterPro" id="IPR036875">
    <property type="entry name" value="Znf_CCHC_sf"/>
</dbReference>
<dbReference type="InterPro" id="IPR001878">
    <property type="entry name" value="Znf_CCHC"/>
</dbReference>
<gene>
    <name evidence="15" type="ORF">H310_03411</name>
</gene>
<keyword evidence="12" id="KW-0862">Zinc</keyword>
<evidence type="ECO:0000256" key="7">
    <source>
        <dbReference type="ARBA" id="ARBA00037050"/>
    </source>
</evidence>
<keyword evidence="12" id="KW-0863">Zinc-finger</keyword>
<dbReference type="GO" id="GO:0003676">
    <property type="term" value="F:nucleic acid binding"/>
    <property type="evidence" value="ECO:0007669"/>
    <property type="project" value="InterPro"/>
</dbReference>
<evidence type="ECO:0000256" key="6">
    <source>
        <dbReference type="ARBA" id="ARBA00023242"/>
    </source>
</evidence>
<evidence type="ECO:0000256" key="10">
    <source>
        <dbReference type="ARBA" id="ARBA00042508"/>
    </source>
</evidence>
<comment type="subcellular location">
    <subcellularLocation>
        <location evidence="1">Nucleus</location>
    </subcellularLocation>
</comment>
<name>A0A024UII8_9STRA</name>
<sequence>MDPDIEPATRLADETATAEVAKSNPAPGEWTRELCPGCNKSCKYYCAVCYLPIGAPLTVDVPRIRLPLQVDILFQDKQKKSTAPHGKVVAPDDIAIIPYPFPEESRPQYDAKEAVVVYPSIDAYVIDELEDLDSLKTLIFIDTPWQKAPTVLNDPALSHLRCVKLARPPLESKYWRYHSSGKGCISTIEAVHLLLVEYVAAKAQRAVASMTTVAPATPSCLDPLLFFFHLVHDHIMHTHKTDPKRQIDRAPMSEAEKERQRLMRSQKEAGRKRKLENKLAFKAQIAAEVEAGAADAWPKKKCFNCGARTHQARECLDVCRYCKVEVHFNGDCPMKGQRPARATKVTKAI</sequence>
<evidence type="ECO:0000256" key="8">
    <source>
        <dbReference type="ARBA" id="ARBA00038290"/>
    </source>
</evidence>
<evidence type="ECO:0000313" key="15">
    <source>
        <dbReference type="EMBL" id="ETW05692.1"/>
    </source>
</evidence>
<reference evidence="15" key="1">
    <citation type="submission" date="2013-12" db="EMBL/GenBank/DDBJ databases">
        <title>The Genome Sequence of Aphanomyces invadans NJM9701.</title>
        <authorList>
            <consortium name="The Broad Institute Genomics Platform"/>
            <person name="Russ C."/>
            <person name="Tyler B."/>
            <person name="van West P."/>
            <person name="Dieguez-Uribeondo J."/>
            <person name="Young S.K."/>
            <person name="Zeng Q."/>
            <person name="Gargeya S."/>
            <person name="Fitzgerald M."/>
            <person name="Abouelleil A."/>
            <person name="Alvarado L."/>
            <person name="Chapman S.B."/>
            <person name="Gainer-Dewar J."/>
            <person name="Goldberg J."/>
            <person name="Griggs A."/>
            <person name="Gujja S."/>
            <person name="Hansen M."/>
            <person name="Howarth C."/>
            <person name="Imamovic A."/>
            <person name="Ireland A."/>
            <person name="Larimer J."/>
            <person name="McCowan C."/>
            <person name="Murphy C."/>
            <person name="Pearson M."/>
            <person name="Poon T.W."/>
            <person name="Priest M."/>
            <person name="Roberts A."/>
            <person name="Saif S."/>
            <person name="Shea T."/>
            <person name="Sykes S."/>
            <person name="Wortman J."/>
            <person name="Nusbaum C."/>
            <person name="Birren B."/>
        </authorList>
    </citation>
    <scope>NUCLEOTIDE SEQUENCE [LARGE SCALE GENOMIC DNA]</scope>
    <source>
        <strain evidence="15">NJM9701</strain>
    </source>
</reference>
<keyword evidence="4" id="KW-0949">S-adenosyl-L-methionine</keyword>
<dbReference type="InterPro" id="IPR051521">
    <property type="entry name" value="tRNA_Mod/Golgi_Maint"/>
</dbReference>
<evidence type="ECO:0000256" key="12">
    <source>
        <dbReference type="PROSITE-ProRule" id="PRU00047"/>
    </source>
</evidence>
<feature type="domain" description="CCHC-type" evidence="14">
    <location>
        <begin position="301"/>
        <end position="315"/>
    </location>
</feature>
<organism evidence="15">
    <name type="scientific">Aphanomyces invadans</name>
    <dbReference type="NCBI Taxonomy" id="157072"/>
    <lineage>
        <taxon>Eukaryota</taxon>
        <taxon>Sar</taxon>
        <taxon>Stramenopiles</taxon>
        <taxon>Oomycota</taxon>
        <taxon>Saprolegniomycetes</taxon>
        <taxon>Saprolegniales</taxon>
        <taxon>Verrucalvaceae</taxon>
        <taxon>Aphanomyces</taxon>
    </lineage>
</organism>
<evidence type="ECO:0000259" key="14">
    <source>
        <dbReference type="PROSITE" id="PS50158"/>
    </source>
</evidence>
<feature type="region of interest" description="Disordered" evidence="13">
    <location>
        <begin position="240"/>
        <end position="271"/>
    </location>
</feature>
<dbReference type="eggNOG" id="KOG3795">
    <property type="taxonomic scope" value="Eukaryota"/>
</dbReference>
<keyword evidence="6" id="KW-0539">Nucleus</keyword>
<dbReference type="RefSeq" id="XP_008865469.1">
    <property type="nucleotide sequence ID" value="XM_008867247.1"/>
</dbReference>
<dbReference type="VEuPathDB" id="FungiDB:H310_03411"/>
<dbReference type="OrthoDB" id="3173at2759"/>
<dbReference type="PANTHER" id="PTHR15627">
    <property type="entry name" value="NATURAL KILLER CELL-SPECIFIC ANTIGEN KLIP1"/>
    <property type="match status" value="1"/>
</dbReference>
<dbReference type="GO" id="GO:0008270">
    <property type="term" value="F:zinc ion binding"/>
    <property type="evidence" value="ECO:0007669"/>
    <property type="project" value="UniProtKB-KW"/>
</dbReference>
<dbReference type="EMBL" id="KI913956">
    <property type="protein sequence ID" value="ETW05692.1"/>
    <property type="molecule type" value="Genomic_DNA"/>
</dbReference>
<dbReference type="GO" id="GO:0016432">
    <property type="term" value="F:tRNA-uridine aminocarboxypropyltransferase activity"/>
    <property type="evidence" value="ECO:0007669"/>
    <property type="project" value="UniProtKB-EC"/>
</dbReference>
<comment type="function">
    <text evidence="7">Catalyzes the formation of 3-(3-amino-3-carboxypropyl)uridine (acp3U) at position 20 in the D-loop of several cytoplasmic tRNAs (acp3U(20)).</text>
</comment>
<evidence type="ECO:0000256" key="13">
    <source>
        <dbReference type="SAM" id="MobiDB-lite"/>
    </source>
</evidence>
<feature type="region of interest" description="Disordered" evidence="13">
    <location>
        <begin position="1"/>
        <end position="27"/>
    </location>
</feature>
<feature type="compositionally biased region" description="Basic and acidic residues" evidence="13">
    <location>
        <begin position="254"/>
        <end position="269"/>
    </location>
</feature>
<dbReference type="STRING" id="157072.A0A024UII8"/>
<dbReference type="PROSITE" id="PS50158">
    <property type="entry name" value="ZF_CCHC"/>
    <property type="match status" value="1"/>
</dbReference>
<protein>
    <recommendedName>
        <fullName evidence="9">tRNA-uridine aminocarboxypropyltransferase 1</fullName>
        <ecNumber evidence="2">2.5.1.25</ecNumber>
    </recommendedName>
    <alternativeName>
        <fullName evidence="10">DTW domain-containing protein 1</fullName>
    </alternativeName>
</protein>
<dbReference type="GeneID" id="20080461"/>
<comment type="similarity">
    <text evidence="8">Belongs to the TDD superfamily. DTWD1 family.</text>
</comment>
<dbReference type="GO" id="GO:0008033">
    <property type="term" value="P:tRNA processing"/>
    <property type="evidence" value="ECO:0007669"/>
    <property type="project" value="UniProtKB-KW"/>
</dbReference>
<evidence type="ECO:0000256" key="2">
    <source>
        <dbReference type="ARBA" id="ARBA00012386"/>
    </source>
</evidence>
<dbReference type="GO" id="GO:0005634">
    <property type="term" value="C:nucleus"/>
    <property type="evidence" value="ECO:0007669"/>
    <property type="project" value="UniProtKB-SubCell"/>
</dbReference>
<dbReference type="SMART" id="SM00343">
    <property type="entry name" value="ZnF_C2HC"/>
    <property type="match status" value="2"/>
</dbReference>
<dbReference type="SMART" id="SM01144">
    <property type="entry name" value="DTW"/>
    <property type="match status" value="1"/>
</dbReference>
<dbReference type="Gene3D" id="4.10.60.10">
    <property type="entry name" value="Zinc finger, CCHC-type"/>
    <property type="match status" value="1"/>
</dbReference>
<dbReference type="InterPro" id="IPR005636">
    <property type="entry name" value="DTW"/>
</dbReference>
<evidence type="ECO:0000256" key="4">
    <source>
        <dbReference type="ARBA" id="ARBA00022691"/>
    </source>
</evidence>
<evidence type="ECO:0000256" key="1">
    <source>
        <dbReference type="ARBA" id="ARBA00004123"/>
    </source>
</evidence>
<dbReference type="SUPFAM" id="SSF57756">
    <property type="entry name" value="Retrovirus zinc finger-like domains"/>
    <property type="match status" value="1"/>
</dbReference>
<proteinExistence type="inferred from homology"/>
<keyword evidence="5" id="KW-0819">tRNA processing</keyword>
<accession>A0A024UII8</accession>
<evidence type="ECO:0000256" key="11">
    <source>
        <dbReference type="ARBA" id="ARBA00048718"/>
    </source>
</evidence>
<dbReference type="Pfam" id="PF03942">
    <property type="entry name" value="DTW"/>
    <property type="match status" value="1"/>
</dbReference>
<dbReference type="PANTHER" id="PTHR15627:SF8">
    <property type="entry name" value="TRNA-URIDINE AMINOCARBOXYPROPYLTRANSFERASE 1"/>
    <property type="match status" value="1"/>
</dbReference>